<evidence type="ECO:0000313" key="2">
    <source>
        <dbReference type="Proteomes" id="UP000324800"/>
    </source>
</evidence>
<dbReference type="EMBL" id="SNRW01000805">
    <property type="protein sequence ID" value="KAA6399185.1"/>
    <property type="molecule type" value="Genomic_DNA"/>
</dbReference>
<comment type="caution">
    <text evidence="1">The sequence shown here is derived from an EMBL/GenBank/DDBJ whole genome shotgun (WGS) entry which is preliminary data.</text>
</comment>
<organism evidence="1 2">
    <name type="scientific">Streblomastix strix</name>
    <dbReference type="NCBI Taxonomy" id="222440"/>
    <lineage>
        <taxon>Eukaryota</taxon>
        <taxon>Metamonada</taxon>
        <taxon>Preaxostyla</taxon>
        <taxon>Oxymonadida</taxon>
        <taxon>Streblomastigidae</taxon>
        <taxon>Streblomastix</taxon>
    </lineage>
</organism>
<reference evidence="1 2" key="1">
    <citation type="submission" date="2019-03" db="EMBL/GenBank/DDBJ databases">
        <title>Single cell metagenomics reveals metabolic interactions within the superorganism composed of flagellate Streblomastix strix and complex community of Bacteroidetes bacteria on its surface.</title>
        <authorList>
            <person name="Treitli S.C."/>
            <person name="Kolisko M."/>
            <person name="Husnik F."/>
            <person name="Keeling P."/>
            <person name="Hampl V."/>
        </authorList>
    </citation>
    <scope>NUCLEOTIDE SEQUENCE [LARGE SCALE GENOMIC DNA]</scope>
    <source>
        <strain evidence="1">ST1C</strain>
    </source>
</reference>
<dbReference type="Proteomes" id="UP000324800">
    <property type="component" value="Unassembled WGS sequence"/>
</dbReference>
<proteinExistence type="predicted"/>
<name>A0A5J4WXT7_9EUKA</name>
<evidence type="ECO:0000313" key="1">
    <source>
        <dbReference type="EMBL" id="KAA6399185.1"/>
    </source>
</evidence>
<gene>
    <name evidence="1" type="ORF">EZS28_005292</name>
</gene>
<sequence>MMAMTHERVKLLFGAEIEVMFAESPFPTYTFTIHEDDYKAKMKHLCKRIIDNDMKAARGEDSEDLFVKKEKRSLETEDIKLLQLRKSA</sequence>
<protein>
    <submittedName>
        <fullName evidence="1">Uncharacterized protein</fullName>
    </submittedName>
</protein>
<accession>A0A5J4WXT7</accession>
<dbReference type="AlphaFoldDB" id="A0A5J4WXT7"/>